<evidence type="ECO:0000259" key="8">
    <source>
        <dbReference type="PROSITE" id="PS50850"/>
    </source>
</evidence>
<evidence type="ECO:0000256" key="5">
    <source>
        <dbReference type="ARBA" id="ARBA00022989"/>
    </source>
</evidence>
<dbReference type="PROSITE" id="PS51257">
    <property type="entry name" value="PROKAR_LIPOPROTEIN"/>
    <property type="match status" value="1"/>
</dbReference>
<keyword evidence="3" id="KW-1003">Cell membrane</keyword>
<feature type="transmembrane region" description="Helical" evidence="7">
    <location>
        <begin position="131"/>
        <end position="153"/>
    </location>
</feature>
<dbReference type="PANTHER" id="PTHR43124">
    <property type="entry name" value="PURINE EFFLUX PUMP PBUE"/>
    <property type="match status" value="1"/>
</dbReference>
<gene>
    <name evidence="9" type="ORF">GM612_06255</name>
</gene>
<evidence type="ECO:0000313" key="10">
    <source>
        <dbReference type="Proteomes" id="UP000466388"/>
    </source>
</evidence>
<evidence type="ECO:0000256" key="3">
    <source>
        <dbReference type="ARBA" id="ARBA00022475"/>
    </source>
</evidence>
<keyword evidence="6 7" id="KW-0472">Membrane</keyword>
<dbReference type="GO" id="GO:0022857">
    <property type="term" value="F:transmembrane transporter activity"/>
    <property type="evidence" value="ECO:0007669"/>
    <property type="project" value="InterPro"/>
</dbReference>
<dbReference type="InterPro" id="IPR050189">
    <property type="entry name" value="MFS_Efflux_Transporters"/>
</dbReference>
<dbReference type="Gene3D" id="1.20.1250.20">
    <property type="entry name" value="MFS general substrate transporter like domains"/>
    <property type="match status" value="1"/>
</dbReference>
<evidence type="ECO:0000256" key="7">
    <source>
        <dbReference type="SAM" id="Phobius"/>
    </source>
</evidence>
<feature type="domain" description="Major facilitator superfamily (MFS) profile" evidence="8">
    <location>
        <begin position="7"/>
        <end position="385"/>
    </location>
</feature>
<comment type="subcellular location">
    <subcellularLocation>
        <location evidence="1">Cell membrane</location>
        <topology evidence="1">Multi-pass membrane protein</topology>
    </subcellularLocation>
</comment>
<reference evidence="9 10" key="1">
    <citation type="submission" date="2019-11" db="EMBL/GenBank/DDBJ databases">
        <title>Lactobacillus sp. nov. CRM56-3, isolated from fermented tea leaves.</title>
        <authorList>
            <person name="Phuengjayaem S."/>
            <person name="Tanasupawat S."/>
        </authorList>
    </citation>
    <scope>NUCLEOTIDE SEQUENCE [LARGE SCALE GENOMIC DNA]</scope>
    <source>
        <strain evidence="9 10">CRM56-3</strain>
    </source>
</reference>
<feature type="transmembrane region" description="Helical" evidence="7">
    <location>
        <begin position="273"/>
        <end position="290"/>
    </location>
</feature>
<dbReference type="CDD" id="cd17324">
    <property type="entry name" value="MFS_NepI_like"/>
    <property type="match status" value="1"/>
</dbReference>
<dbReference type="RefSeq" id="WP_155431528.1">
    <property type="nucleotide sequence ID" value="NZ_WNJO01000006.1"/>
</dbReference>
<evidence type="ECO:0000256" key="4">
    <source>
        <dbReference type="ARBA" id="ARBA00022692"/>
    </source>
</evidence>
<dbReference type="PROSITE" id="PS50850">
    <property type="entry name" value="MFS"/>
    <property type="match status" value="1"/>
</dbReference>
<accession>A0A7X2XV51</accession>
<evidence type="ECO:0000313" key="9">
    <source>
        <dbReference type="EMBL" id="MTV82252.1"/>
    </source>
</evidence>
<name>A0A7X2XV51_9LACO</name>
<dbReference type="Pfam" id="PF07690">
    <property type="entry name" value="MFS_1"/>
    <property type="match status" value="1"/>
</dbReference>
<feature type="transmembrane region" description="Helical" evidence="7">
    <location>
        <begin position="159"/>
        <end position="182"/>
    </location>
</feature>
<sequence>MTKYRWQACALVLVTFMLGCNESIVIGVITDIAGSLNVTVATAGYLVTIFAVVFAVSTPLITIFANRFSRYKTFMTLLLIFLVGNTLSGFATTYGWFLASRIITAAVAGSIESLAVLFANDIAPQNQRAMLISWIAAGFSIASVIGVPIGTAISTATNWHVTFHVISLLSLFTCIVMAFLLPRHLNQVSGSIKDQLVLLSDKRIYLGALLALLSAAAVFAYYTYIRPLLTTGLGFSTTALNWLLFLLGIMSILGNNVSGVVANHGGLKTMPQYYVADIVLFLLLPVAMHYRWAGLAILVILPLIISVVNSPIQIHFLDVAAADYPQATLLASSLNAIFFNIGISVGSATASLVLTYGGLNRLGFGGAGFDILALIIAVLLNHVIAQHTVAKTPAK</sequence>
<feature type="transmembrane region" description="Helical" evidence="7">
    <location>
        <begin position="102"/>
        <end position="119"/>
    </location>
</feature>
<dbReference type="Proteomes" id="UP000466388">
    <property type="component" value="Unassembled WGS sequence"/>
</dbReference>
<keyword evidence="2" id="KW-0813">Transport</keyword>
<dbReference type="GO" id="GO:0005886">
    <property type="term" value="C:plasma membrane"/>
    <property type="evidence" value="ECO:0007669"/>
    <property type="project" value="UniProtKB-SubCell"/>
</dbReference>
<dbReference type="AlphaFoldDB" id="A0A7X2XV51"/>
<dbReference type="InterPro" id="IPR020846">
    <property type="entry name" value="MFS_dom"/>
</dbReference>
<dbReference type="PANTHER" id="PTHR43124:SF3">
    <property type="entry name" value="CHLORAMPHENICOL EFFLUX PUMP RV0191"/>
    <property type="match status" value="1"/>
</dbReference>
<comment type="caution">
    <text evidence="9">The sequence shown here is derived from an EMBL/GenBank/DDBJ whole genome shotgun (WGS) entry which is preliminary data.</text>
</comment>
<evidence type="ECO:0000256" key="1">
    <source>
        <dbReference type="ARBA" id="ARBA00004651"/>
    </source>
</evidence>
<keyword evidence="4 7" id="KW-0812">Transmembrane</keyword>
<feature type="transmembrane region" description="Helical" evidence="7">
    <location>
        <begin position="242"/>
        <end position="261"/>
    </location>
</feature>
<protein>
    <submittedName>
        <fullName evidence="9">MFS transporter</fullName>
    </submittedName>
</protein>
<evidence type="ECO:0000256" key="6">
    <source>
        <dbReference type="ARBA" id="ARBA00023136"/>
    </source>
</evidence>
<keyword evidence="10" id="KW-1185">Reference proteome</keyword>
<feature type="transmembrane region" description="Helical" evidence="7">
    <location>
        <begin position="362"/>
        <end position="385"/>
    </location>
</feature>
<feature type="transmembrane region" description="Helical" evidence="7">
    <location>
        <begin position="329"/>
        <end position="356"/>
    </location>
</feature>
<feature type="transmembrane region" description="Helical" evidence="7">
    <location>
        <begin position="77"/>
        <end position="96"/>
    </location>
</feature>
<dbReference type="EMBL" id="WNJO01000006">
    <property type="protein sequence ID" value="MTV82252.1"/>
    <property type="molecule type" value="Genomic_DNA"/>
</dbReference>
<organism evidence="9 10">
    <name type="scientific">Secundilactobacillus folii</name>
    <dbReference type="NCBI Taxonomy" id="2678357"/>
    <lineage>
        <taxon>Bacteria</taxon>
        <taxon>Bacillati</taxon>
        <taxon>Bacillota</taxon>
        <taxon>Bacilli</taxon>
        <taxon>Lactobacillales</taxon>
        <taxon>Lactobacillaceae</taxon>
        <taxon>Secundilactobacillus</taxon>
    </lineage>
</organism>
<feature type="transmembrane region" description="Helical" evidence="7">
    <location>
        <begin position="203"/>
        <end position="222"/>
    </location>
</feature>
<proteinExistence type="predicted"/>
<dbReference type="SUPFAM" id="SSF103473">
    <property type="entry name" value="MFS general substrate transporter"/>
    <property type="match status" value="1"/>
</dbReference>
<dbReference type="InterPro" id="IPR011701">
    <property type="entry name" value="MFS"/>
</dbReference>
<dbReference type="InterPro" id="IPR036259">
    <property type="entry name" value="MFS_trans_sf"/>
</dbReference>
<feature type="transmembrane region" description="Helical" evidence="7">
    <location>
        <begin position="296"/>
        <end position="317"/>
    </location>
</feature>
<evidence type="ECO:0000256" key="2">
    <source>
        <dbReference type="ARBA" id="ARBA00022448"/>
    </source>
</evidence>
<feature type="transmembrane region" description="Helical" evidence="7">
    <location>
        <begin position="43"/>
        <end position="65"/>
    </location>
</feature>
<keyword evidence="5 7" id="KW-1133">Transmembrane helix</keyword>